<evidence type="ECO:0000313" key="4">
    <source>
        <dbReference type="Proteomes" id="UP000813824"/>
    </source>
</evidence>
<feature type="domain" description="Integrase core" evidence="2">
    <location>
        <begin position="136"/>
        <end position="311"/>
    </location>
</feature>
<reference evidence="3" key="1">
    <citation type="journal article" date="2021" name="New Phytol.">
        <title>Evolutionary innovations through gain and loss of genes in the ectomycorrhizal Boletales.</title>
        <authorList>
            <person name="Wu G."/>
            <person name="Miyauchi S."/>
            <person name="Morin E."/>
            <person name="Kuo A."/>
            <person name="Drula E."/>
            <person name="Varga T."/>
            <person name="Kohler A."/>
            <person name="Feng B."/>
            <person name="Cao Y."/>
            <person name="Lipzen A."/>
            <person name="Daum C."/>
            <person name="Hundley H."/>
            <person name="Pangilinan J."/>
            <person name="Johnson J."/>
            <person name="Barry K."/>
            <person name="LaButti K."/>
            <person name="Ng V."/>
            <person name="Ahrendt S."/>
            <person name="Min B."/>
            <person name="Choi I.G."/>
            <person name="Park H."/>
            <person name="Plett J.M."/>
            <person name="Magnuson J."/>
            <person name="Spatafora J.W."/>
            <person name="Nagy L.G."/>
            <person name="Henrissat B."/>
            <person name="Grigoriev I.V."/>
            <person name="Yang Z.L."/>
            <person name="Xu J."/>
            <person name="Martin F.M."/>
        </authorList>
    </citation>
    <scope>NUCLEOTIDE SEQUENCE</scope>
    <source>
        <strain evidence="3">KKN 215</strain>
    </source>
</reference>
<protein>
    <recommendedName>
        <fullName evidence="2">Integrase core domain-containing protein</fullName>
    </recommendedName>
</protein>
<feature type="compositionally biased region" description="Acidic residues" evidence="1">
    <location>
        <begin position="440"/>
        <end position="450"/>
    </location>
</feature>
<proteinExistence type="predicted"/>
<organism evidence="3 4">
    <name type="scientific">Cristinia sonorae</name>
    <dbReference type="NCBI Taxonomy" id="1940300"/>
    <lineage>
        <taxon>Eukaryota</taxon>
        <taxon>Fungi</taxon>
        <taxon>Dikarya</taxon>
        <taxon>Basidiomycota</taxon>
        <taxon>Agaricomycotina</taxon>
        <taxon>Agaricomycetes</taxon>
        <taxon>Agaricomycetidae</taxon>
        <taxon>Agaricales</taxon>
        <taxon>Pleurotineae</taxon>
        <taxon>Stephanosporaceae</taxon>
        <taxon>Cristinia</taxon>
    </lineage>
</organism>
<keyword evidence="4" id="KW-1185">Reference proteome</keyword>
<comment type="caution">
    <text evidence="3">The sequence shown here is derived from an EMBL/GenBank/DDBJ whole genome shotgun (WGS) entry which is preliminary data.</text>
</comment>
<dbReference type="Pfam" id="PF24764">
    <property type="entry name" value="rva_4"/>
    <property type="match status" value="1"/>
</dbReference>
<dbReference type="Proteomes" id="UP000813824">
    <property type="component" value="Unassembled WGS sequence"/>
</dbReference>
<dbReference type="PANTHER" id="PTHR46177">
    <property type="entry name" value="INTEGRASE CATALYTIC DOMAIN-CONTAINING PROTEIN"/>
    <property type="match status" value="1"/>
</dbReference>
<dbReference type="EMBL" id="JAEVFJ010000017">
    <property type="protein sequence ID" value="KAH8100012.1"/>
    <property type="molecule type" value="Genomic_DNA"/>
</dbReference>
<dbReference type="AlphaFoldDB" id="A0A8K0UNG2"/>
<gene>
    <name evidence="3" type="ORF">BXZ70DRAFT_907606</name>
</gene>
<sequence>MPNQHKALPPDDVVRPLLVKYDGYNWSVPKICERLKKELPPEYGISVSSVKRLRKRFGLKGTRQQAHTKDSILGPILEIREQYPTYGARKITDTLRLKFDIKVPEATVAALLKDIEPEAVEQRRKKRFVRRAFYAAGVNDIWAFDQHDKWKRFGLYLHAGLDVFPGRVLWCKIWWTNRQPRLITSYYLKTAQNQNGVPMITMSDLGTENYGIANCHTHIRHRLDPSLQGTRQHRWMMGTHNIKPEIWWSILRQGWTPGFEATLQEGLIHNWYDPLIVTHKLVFLWLALPWLQAEMDSWVDQFNSTQRRSVQSKGLPHGIPNDIAEHPEEYGGRDFKIIVPDNLFDEMIHDWAPPDHPVFELVPATMERIIVAHYEAMGRPQVSHRSFWGIFQELLMDVERQVANSSELTMSVATAPQSERQLVDGPQDLHPLGSEKDLSDPDDSDDSDSEENPRLAGAIAATITPSPPGTDDEDN</sequence>
<accession>A0A8K0UNG2</accession>
<dbReference type="PANTHER" id="PTHR46177:SF1">
    <property type="entry name" value="INTEGRASE CATALYTIC DOMAIN-CONTAINING PROTEIN"/>
    <property type="match status" value="1"/>
</dbReference>
<evidence type="ECO:0000259" key="2">
    <source>
        <dbReference type="Pfam" id="PF24764"/>
    </source>
</evidence>
<dbReference type="OrthoDB" id="5946233at2759"/>
<feature type="region of interest" description="Disordered" evidence="1">
    <location>
        <begin position="414"/>
        <end position="475"/>
    </location>
</feature>
<name>A0A8K0UNG2_9AGAR</name>
<evidence type="ECO:0000256" key="1">
    <source>
        <dbReference type="SAM" id="MobiDB-lite"/>
    </source>
</evidence>
<evidence type="ECO:0000313" key="3">
    <source>
        <dbReference type="EMBL" id="KAH8100012.1"/>
    </source>
</evidence>
<dbReference type="InterPro" id="IPR058913">
    <property type="entry name" value="Integrase_dom_put"/>
</dbReference>